<protein>
    <submittedName>
        <fullName evidence="11">Uncharacterized protein</fullName>
    </submittedName>
</protein>
<evidence type="ECO:0000256" key="7">
    <source>
        <dbReference type="ARBA" id="ARBA00022989"/>
    </source>
</evidence>
<evidence type="ECO:0000256" key="5">
    <source>
        <dbReference type="ARBA" id="ARBA00022692"/>
    </source>
</evidence>
<dbReference type="PANTHER" id="PTHR13713:SF94">
    <property type="entry name" value="ST3 BETA-GALACTOSIDE ALPHA-2,3-SIALYLTRANSFERASE 5, LIKE"/>
    <property type="match status" value="1"/>
</dbReference>
<evidence type="ECO:0000256" key="6">
    <source>
        <dbReference type="ARBA" id="ARBA00022968"/>
    </source>
</evidence>
<evidence type="ECO:0000256" key="2">
    <source>
        <dbReference type="ARBA" id="ARBA00006003"/>
    </source>
</evidence>
<dbReference type="PANTHER" id="PTHR13713">
    <property type="entry name" value="SIALYLTRANSFERASE"/>
    <property type="match status" value="1"/>
</dbReference>
<accession>A0A8C9V4R6</accession>
<evidence type="ECO:0000256" key="4">
    <source>
        <dbReference type="ARBA" id="ARBA00022679"/>
    </source>
</evidence>
<keyword evidence="5" id="KW-0812">Transmembrane</keyword>
<evidence type="ECO:0000256" key="3">
    <source>
        <dbReference type="ARBA" id="ARBA00022676"/>
    </source>
</evidence>
<dbReference type="Gene3D" id="3.90.1480.20">
    <property type="entry name" value="Glycosyl transferase family 29"/>
    <property type="match status" value="1"/>
</dbReference>
<evidence type="ECO:0000256" key="9">
    <source>
        <dbReference type="ARBA" id="ARBA00023136"/>
    </source>
</evidence>
<dbReference type="Proteomes" id="UP000694397">
    <property type="component" value="Chromosome 8"/>
</dbReference>
<dbReference type="OrthoDB" id="10264956at2759"/>
<dbReference type="Pfam" id="PF00777">
    <property type="entry name" value="Glyco_transf_29"/>
    <property type="match status" value="1"/>
</dbReference>
<keyword evidence="7" id="KW-1133">Transmembrane helix</keyword>
<keyword evidence="4" id="KW-0808">Transferase</keyword>
<dbReference type="AlphaFoldDB" id="A0A8C9V4R6"/>
<reference evidence="11" key="3">
    <citation type="submission" date="2025-09" db="UniProtKB">
        <authorList>
            <consortium name="Ensembl"/>
        </authorList>
    </citation>
    <scope>IDENTIFICATION</scope>
</reference>
<evidence type="ECO:0000313" key="11">
    <source>
        <dbReference type="Ensembl" id="ENSSFOP00015024556.2"/>
    </source>
</evidence>
<dbReference type="GeneTree" id="ENSGT00940000165889"/>
<dbReference type="InterPro" id="IPR001675">
    <property type="entry name" value="Glyco_trans_29"/>
</dbReference>
<name>A0A8C9V4R6_SCLFO</name>
<evidence type="ECO:0000256" key="8">
    <source>
        <dbReference type="ARBA" id="ARBA00023034"/>
    </source>
</evidence>
<dbReference type="InterPro" id="IPR038578">
    <property type="entry name" value="GT29-like_sf"/>
</dbReference>
<reference evidence="11" key="2">
    <citation type="submission" date="2025-08" db="UniProtKB">
        <authorList>
            <consortium name="Ensembl"/>
        </authorList>
    </citation>
    <scope>IDENTIFICATION</scope>
</reference>
<comment type="similarity">
    <text evidence="2">Belongs to the glycosyltransferase 29 family.</text>
</comment>
<keyword evidence="3" id="KW-0328">Glycosyltransferase</keyword>
<keyword evidence="6" id="KW-0735">Signal-anchor</keyword>
<keyword evidence="10" id="KW-0325">Glycoprotein</keyword>
<organism evidence="11 12">
    <name type="scientific">Scleropages formosus</name>
    <name type="common">Asian bonytongue</name>
    <name type="synonym">Osteoglossum formosum</name>
    <dbReference type="NCBI Taxonomy" id="113540"/>
    <lineage>
        <taxon>Eukaryota</taxon>
        <taxon>Metazoa</taxon>
        <taxon>Chordata</taxon>
        <taxon>Craniata</taxon>
        <taxon>Vertebrata</taxon>
        <taxon>Euteleostomi</taxon>
        <taxon>Actinopterygii</taxon>
        <taxon>Neopterygii</taxon>
        <taxon>Teleostei</taxon>
        <taxon>Osteoglossocephala</taxon>
        <taxon>Osteoglossomorpha</taxon>
        <taxon>Osteoglossiformes</taxon>
        <taxon>Osteoglossidae</taxon>
        <taxon>Scleropages</taxon>
    </lineage>
</organism>
<reference evidence="11 12" key="1">
    <citation type="submission" date="2019-04" db="EMBL/GenBank/DDBJ databases">
        <authorList>
            <consortium name="Wellcome Sanger Institute Data Sharing"/>
        </authorList>
    </citation>
    <scope>NUCLEOTIDE SEQUENCE [LARGE SCALE GENOMIC DNA]</scope>
</reference>
<keyword evidence="8" id="KW-0333">Golgi apparatus</keyword>
<keyword evidence="12" id="KW-1185">Reference proteome</keyword>
<sequence length="159" mass="18692">MAVYTQLRFIILKQWLQGCSDLYSLPELTLFLQNWWSRFWFWQEVVETIPLKPENFWILNPEIMHQTGLALQKYAQKPKKMLPTLGAGRVVAALQLYDEVSLAGFSYDLQHPQMPLHYYESLRTDAMRVQIVHERSAEMAFLKKLVRVKVITDLTGMLC</sequence>
<proteinExistence type="inferred from homology"/>
<keyword evidence="9" id="KW-0472">Membrane</keyword>
<dbReference type="InterPro" id="IPR051142">
    <property type="entry name" value="Glycosyltransferase_29"/>
</dbReference>
<evidence type="ECO:0000256" key="10">
    <source>
        <dbReference type="ARBA" id="ARBA00023180"/>
    </source>
</evidence>
<comment type="subcellular location">
    <subcellularLocation>
        <location evidence="1">Golgi apparatus membrane</location>
        <topology evidence="1">Single-pass type II membrane protein</topology>
    </subcellularLocation>
</comment>
<evidence type="ECO:0000256" key="1">
    <source>
        <dbReference type="ARBA" id="ARBA00004323"/>
    </source>
</evidence>
<dbReference type="Ensembl" id="ENSSFOT00015024823.2">
    <property type="protein sequence ID" value="ENSSFOP00015024556.2"/>
    <property type="gene ID" value="ENSSFOG00015015789.2"/>
</dbReference>
<dbReference type="GO" id="GO:0000139">
    <property type="term" value="C:Golgi membrane"/>
    <property type="evidence" value="ECO:0007669"/>
    <property type="project" value="UniProtKB-SubCell"/>
</dbReference>
<dbReference type="GO" id="GO:0047291">
    <property type="term" value="F:lactosylceramide alpha-2,3-sialyltransferase activity"/>
    <property type="evidence" value="ECO:0007669"/>
    <property type="project" value="TreeGrafter"/>
</dbReference>
<evidence type="ECO:0000313" key="12">
    <source>
        <dbReference type="Proteomes" id="UP000694397"/>
    </source>
</evidence>